<dbReference type="NCBIfam" id="NF005559">
    <property type="entry name" value="PRK07231.1"/>
    <property type="match status" value="1"/>
</dbReference>
<dbReference type="PANTHER" id="PTHR24321">
    <property type="entry name" value="DEHYDROGENASES, SHORT CHAIN"/>
    <property type="match status" value="1"/>
</dbReference>
<dbReference type="InterPro" id="IPR002347">
    <property type="entry name" value="SDR_fam"/>
</dbReference>
<dbReference type="KEGG" id="doe:DENOEST_2643"/>
<dbReference type="AlphaFoldDB" id="A0A6S6Y3I0"/>
<comment type="similarity">
    <text evidence="1">Belongs to the short-chain dehydrogenases/reductases (SDR) family.</text>
</comment>
<dbReference type="FunFam" id="3.40.50.720:FF:000084">
    <property type="entry name" value="Short-chain dehydrogenase reductase"/>
    <property type="match status" value="1"/>
</dbReference>
<keyword evidence="4" id="KW-1185">Reference proteome</keyword>
<dbReference type="Gene3D" id="3.40.50.720">
    <property type="entry name" value="NAD(P)-binding Rossmann-like Domain"/>
    <property type="match status" value="1"/>
</dbReference>
<name>A0A6S6Y3I0_9PROT</name>
<dbReference type="Pfam" id="PF13561">
    <property type="entry name" value="adh_short_C2"/>
    <property type="match status" value="1"/>
</dbReference>
<dbReference type="RefSeq" id="WP_145771174.1">
    <property type="nucleotide sequence ID" value="NZ_LR778301.1"/>
</dbReference>
<accession>A0A6S6Y3I0</accession>
<dbReference type="OrthoDB" id="8557335at2"/>
<dbReference type="SUPFAM" id="SSF51735">
    <property type="entry name" value="NAD(P)-binding Rossmann-fold domains"/>
    <property type="match status" value="1"/>
</dbReference>
<dbReference type="EC" id="1.1.1.-" evidence="3"/>
<dbReference type="PRINTS" id="PR00081">
    <property type="entry name" value="GDHRDH"/>
</dbReference>
<evidence type="ECO:0000256" key="1">
    <source>
        <dbReference type="ARBA" id="ARBA00006484"/>
    </source>
</evidence>
<evidence type="ECO:0000256" key="2">
    <source>
        <dbReference type="ARBA" id="ARBA00023002"/>
    </source>
</evidence>
<dbReference type="InterPro" id="IPR036291">
    <property type="entry name" value="NAD(P)-bd_dom_sf"/>
</dbReference>
<evidence type="ECO:0000313" key="3">
    <source>
        <dbReference type="EMBL" id="CAB1369808.1"/>
    </source>
</evidence>
<protein>
    <submittedName>
        <fullName evidence="3">2,5-dichloro-2,5-cyclohexadiene-1,4-diol dehydrogenase</fullName>
        <ecNumber evidence="3">1.1.1.-</ecNumber>
    </submittedName>
</protein>
<organism evidence="3 4">
    <name type="scientific">Denitratisoma oestradiolicum</name>
    <dbReference type="NCBI Taxonomy" id="311182"/>
    <lineage>
        <taxon>Bacteria</taxon>
        <taxon>Pseudomonadati</taxon>
        <taxon>Pseudomonadota</taxon>
        <taxon>Betaproteobacteria</taxon>
        <taxon>Nitrosomonadales</taxon>
        <taxon>Sterolibacteriaceae</taxon>
        <taxon>Denitratisoma</taxon>
    </lineage>
</organism>
<dbReference type="PRINTS" id="PR00080">
    <property type="entry name" value="SDRFAMILY"/>
</dbReference>
<sequence>MAGLLFEGKAALVTGAGGGIGRAAAIAFAKEGASVMVADVNAAGCEETVGLIRAAGGKAEFMLCNVTKEEEVAALVAGTVAKFGRLDSAFNNAGISTSRPEINMDDFRRVIDINLMGVAYGLKYQIEHMIAHGGGTIVNTASIAGLTGSGTLEYCASKHAVVGMTRSGALRYAKQGVRVNAVCPGVIETPMTAPLIKDPAMKAHLDTMCPIGRMGKAEEIAEAVIWLCSAKSSFVTGQALAVDGGFMCS</sequence>
<dbReference type="GO" id="GO:0016491">
    <property type="term" value="F:oxidoreductase activity"/>
    <property type="evidence" value="ECO:0007669"/>
    <property type="project" value="UniProtKB-KW"/>
</dbReference>
<proteinExistence type="inferred from homology"/>
<dbReference type="EMBL" id="LR778301">
    <property type="protein sequence ID" value="CAB1369808.1"/>
    <property type="molecule type" value="Genomic_DNA"/>
</dbReference>
<dbReference type="Proteomes" id="UP000515733">
    <property type="component" value="Chromosome"/>
</dbReference>
<dbReference type="PANTHER" id="PTHR24321:SF8">
    <property type="entry name" value="ESTRADIOL 17-BETA-DEHYDROGENASE 8-RELATED"/>
    <property type="match status" value="1"/>
</dbReference>
<dbReference type="InterPro" id="IPR020904">
    <property type="entry name" value="Sc_DH/Rdtase_CS"/>
</dbReference>
<dbReference type="CDD" id="cd05233">
    <property type="entry name" value="SDR_c"/>
    <property type="match status" value="1"/>
</dbReference>
<evidence type="ECO:0000313" key="4">
    <source>
        <dbReference type="Proteomes" id="UP000515733"/>
    </source>
</evidence>
<dbReference type="PROSITE" id="PS00061">
    <property type="entry name" value="ADH_SHORT"/>
    <property type="match status" value="1"/>
</dbReference>
<gene>
    <name evidence="3" type="primary">linB</name>
    <name evidence="3" type="ORF">DENOEST_2643</name>
</gene>
<keyword evidence="2 3" id="KW-0560">Oxidoreductase</keyword>
<reference evidence="3 4" key="1">
    <citation type="submission" date="2020-03" db="EMBL/GenBank/DDBJ databases">
        <authorList>
            <consortium name="Genoscope - CEA"/>
            <person name="William W."/>
        </authorList>
    </citation>
    <scope>NUCLEOTIDE SEQUENCE [LARGE SCALE GENOMIC DNA]</scope>
    <source>
        <strain evidence="4">DSM 16959</strain>
    </source>
</reference>